<name>T1G5B8_HELRO</name>
<dbReference type="Gene3D" id="3.40.50.300">
    <property type="entry name" value="P-loop containing nucleotide triphosphate hydrolases"/>
    <property type="match status" value="2"/>
</dbReference>
<reference evidence="14" key="3">
    <citation type="submission" date="2015-06" db="UniProtKB">
        <authorList>
            <consortium name="EnsemblMetazoa"/>
        </authorList>
    </citation>
    <scope>IDENTIFICATION</scope>
</reference>
<evidence type="ECO:0000256" key="3">
    <source>
        <dbReference type="ARBA" id="ARBA00022741"/>
    </source>
</evidence>
<dbReference type="OrthoDB" id="196131at2759"/>
<dbReference type="GO" id="GO:0005634">
    <property type="term" value="C:nucleus"/>
    <property type="evidence" value="ECO:0007669"/>
    <property type="project" value="UniProtKB-SubCell"/>
</dbReference>
<dbReference type="Pfam" id="PF00271">
    <property type="entry name" value="Helicase_C"/>
    <property type="match status" value="1"/>
</dbReference>
<keyword evidence="7" id="KW-0539">Nucleus</keyword>
<proteinExistence type="inferred from homology"/>
<dbReference type="PROSITE" id="PS51192">
    <property type="entry name" value="HELICASE_ATP_BIND_1"/>
    <property type="match status" value="1"/>
</dbReference>
<dbReference type="InterPro" id="IPR014001">
    <property type="entry name" value="Helicase_ATP-bd"/>
</dbReference>
<dbReference type="GO" id="GO:0000398">
    <property type="term" value="P:mRNA splicing, via spliceosome"/>
    <property type="evidence" value="ECO:0000318"/>
    <property type="project" value="GO_Central"/>
</dbReference>
<dbReference type="GO" id="GO:0003724">
    <property type="term" value="F:RNA helicase activity"/>
    <property type="evidence" value="ECO:0000318"/>
    <property type="project" value="GO_Central"/>
</dbReference>
<dbReference type="EMBL" id="KB097070">
    <property type="protein sequence ID" value="ESN99708.1"/>
    <property type="molecule type" value="Genomic_DNA"/>
</dbReference>
<feature type="domain" description="Helicase ATP-binding" evidence="10">
    <location>
        <begin position="72"/>
        <end position="245"/>
    </location>
</feature>
<evidence type="ECO:0000256" key="1">
    <source>
        <dbReference type="ARBA" id="ARBA00004123"/>
    </source>
</evidence>
<keyword evidence="5" id="KW-0347">Helicase</keyword>
<dbReference type="AlphaFoldDB" id="T1G5B8"/>
<evidence type="ECO:0000256" key="4">
    <source>
        <dbReference type="ARBA" id="ARBA00022801"/>
    </source>
</evidence>
<evidence type="ECO:0000256" key="7">
    <source>
        <dbReference type="ARBA" id="ARBA00023242"/>
    </source>
</evidence>
<dbReference type="HOGENOM" id="CLU_003041_1_0_1"/>
<dbReference type="FunFam" id="3.40.50.300:FF:000168">
    <property type="entry name" value="DEAD-box ATP-dependent RNA helicase 56-like"/>
    <property type="match status" value="1"/>
</dbReference>
<dbReference type="Proteomes" id="UP000015101">
    <property type="component" value="Unassembled WGS sequence"/>
</dbReference>
<keyword evidence="6" id="KW-0067">ATP-binding</keyword>
<dbReference type="Pfam" id="PF00270">
    <property type="entry name" value="DEAD"/>
    <property type="match status" value="1"/>
</dbReference>
<feature type="short sequence motif" description="Q motif" evidence="9">
    <location>
        <begin position="41"/>
        <end position="69"/>
    </location>
</feature>
<feature type="domain" description="DEAD-box RNA helicase Q" evidence="12">
    <location>
        <begin position="41"/>
        <end position="69"/>
    </location>
</feature>
<evidence type="ECO:0000256" key="9">
    <source>
        <dbReference type="PROSITE-ProRule" id="PRU00552"/>
    </source>
</evidence>
<dbReference type="GO" id="GO:0003729">
    <property type="term" value="F:mRNA binding"/>
    <property type="evidence" value="ECO:0000318"/>
    <property type="project" value="GO_Central"/>
</dbReference>
<dbReference type="eggNOG" id="KOG0329">
    <property type="taxonomic scope" value="Eukaryota"/>
</dbReference>
<dbReference type="CDD" id="cd18787">
    <property type="entry name" value="SF2_C_DEAD"/>
    <property type="match status" value="1"/>
</dbReference>
<evidence type="ECO:0000256" key="8">
    <source>
        <dbReference type="ARBA" id="ARBA00038213"/>
    </source>
</evidence>
<dbReference type="InterPro" id="IPR001650">
    <property type="entry name" value="Helicase_C-like"/>
</dbReference>
<reference evidence="13 15" key="2">
    <citation type="journal article" date="2013" name="Nature">
        <title>Insights into bilaterian evolution from three spiralian genomes.</title>
        <authorList>
            <person name="Simakov O."/>
            <person name="Marletaz F."/>
            <person name="Cho S.J."/>
            <person name="Edsinger-Gonzales E."/>
            <person name="Havlak P."/>
            <person name="Hellsten U."/>
            <person name="Kuo D.H."/>
            <person name="Larsson T."/>
            <person name="Lv J."/>
            <person name="Arendt D."/>
            <person name="Savage R."/>
            <person name="Osoegawa K."/>
            <person name="de Jong P."/>
            <person name="Grimwood J."/>
            <person name="Chapman J.A."/>
            <person name="Shapiro H."/>
            <person name="Aerts A."/>
            <person name="Otillar R.P."/>
            <person name="Terry A.Y."/>
            <person name="Boore J.L."/>
            <person name="Grigoriev I.V."/>
            <person name="Lindberg D.R."/>
            <person name="Seaver E.C."/>
            <person name="Weisblat D.A."/>
            <person name="Putnam N.H."/>
            <person name="Rokhsar D.S."/>
        </authorList>
    </citation>
    <scope>NUCLEOTIDE SEQUENCE</scope>
</reference>
<evidence type="ECO:0000259" key="10">
    <source>
        <dbReference type="PROSITE" id="PS51192"/>
    </source>
</evidence>
<dbReference type="SMART" id="SM00490">
    <property type="entry name" value="HELICc"/>
    <property type="match status" value="1"/>
</dbReference>
<dbReference type="CTD" id="20216265"/>
<dbReference type="EnsemblMetazoa" id="HelroT83915">
    <property type="protein sequence ID" value="HelroP83915"/>
    <property type="gene ID" value="HelroG83915"/>
</dbReference>
<dbReference type="PROSITE" id="PS51194">
    <property type="entry name" value="HELICASE_CTER"/>
    <property type="match status" value="1"/>
</dbReference>
<evidence type="ECO:0000256" key="2">
    <source>
        <dbReference type="ARBA" id="ARBA00012552"/>
    </source>
</evidence>
<evidence type="ECO:0000313" key="14">
    <source>
        <dbReference type="EnsemblMetazoa" id="HelroP83915"/>
    </source>
</evidence>
<evidence type="ECO:0000313" key="15">
    <source>
        <dbReference type="Proteomes" id="UP000015101"/>
    </source>
</evidence>
<evidence type="ECO:0000256" key="6">
    <source>
        <dbReference type="ARBA" id="ARBA00022840"/>
    </source>
</evidence>
<dbReference type="InParanoid" id="T1G5B8"/>
<dbReference type="GeneID" id="20216265"/>
<dbReference type="InterPro" id="IPR027417">
    <property type="entry name" value="P-loop_NTPase"/>
</dbReference>
<dbReference type="PROSITE" id="PS51195">
    <property type="entry name" value="Q_MOTIF"/>
    <property type="match status" value="1"/>
</dbReference>
<evidence type="ECO:0000256" key="5">
    <source>
        <dbReference type="ARBA" id="ARBA00022806"/>
    </source>
</evidence>
<feature type="domain" description="Helicase C-terminal" evidence="11">
    <location>
        <begin position="272"/>
        <end position="417"/>
    </location>
</feature>
<sequence>MSANVIDVENLCDFDDFEEQVEIFENAKHHDNGNHVSVHSSGFRDFLLKPELLCAISDCGFEHPSEIQLESIPQAILGLDVVCQGKSGTGKTAIFVLATLQQLEVEDSRVRVLVICHTRELAFQISKEYERFSKHMKNVRTAVFIGGRSISKDEETSKQKRPHIVVGTPGRILTLVRSRHLHLKHLHQFVVDECDKMLNQLDMRKDIQEIFSRTPPHKQVMMFSATFSDETKAICKKFMNDPVEFYVEEKQLTLKGLQQHFISLHEHQKNRKLIELLDALDYNQVIIFLKSVHRCIFLCELLNEQNLPVTAIHRSMKQNERLRLYQRFKNFESRILVTTNLFGRGIDIERVNVVINYDVPENADTYLHRVARAGRFDTKGLAVTFLANKSDAEILNEVQEKFEVSISKMPDNTDQALYI</sequence>
<dbReference type="PANTHER" id="PTHR47958">
    <property type="entry name" value="ATP-DEPENDENT RNA HELICASE DBP3"/>
    <property type="match status" value="1"/>
</dbReference>
<evidence type="ECO:0000259" key="12">
    <source>
        <dbReference type="PROSITE" id="PS51195"/>
    </source>
</evidence>
<dbReference type="RefSeq" id="XP_009022037.1">
    <property type="nucleotide sequence ID" value="XM_009023789.1"/>
</dbReference>
<accession>T1G5B8</accession>
<protein>
    <recommendedName>
        <fullName evidence="2">RNA helicase</fullName>
        <ecNumber evidence="2">3.6.4.13</ecNumber>
    </recommendedName>
</protein>
<dbReference type="GO" id="GO:0006406">
    <property type="term" value="P:mRNA export from nucleus"/>
    <property type="evidence" value="ECO:0000318"/>
    <property type="project" value="GO_Central"/>
</dbReference>
<dbReference type="EC" id="3.6.4.13" evidence="2"/>
<evidence type="ECO:0000259" key="11">
    <source>
        <dbReference type="PROSITE" id="PS51194"/>
    </source>
</evidence>
<dbReference type="GO" id="GO:0005524">
    <property type="term" value="F:ATP binding"/>
    <property type="evidence" value="ECO:0007669"/>
    <property type="project" value="UniProtKB-KW"/>
</dbReference>
<gene>
    <name evidence="14" type="primary">20216265</name>
    <name evidence="13" type="ORF">HELRODRAFT_83915</name>
</gene>
<dbReference type="CDD" id="cd17950">
    <property type="entry name" value="DEADc_DDX39"/>
    <property type="match status" value="1"/>
</dbReference>
<dbReference type="FunFam" id="3.40.50.300:FF:000111">
    <property type="entry name" value="DEAD-box ATP-dependent RNA helicase"/>
    <property type="match status" value="1"/>
</dbReference>
<comment type="similarity">
    <text evidence="8">Belongs to the DEAD box helicase family. DECD subfamily.</text>
</comment>
<dbReference type="InterPro" id="IPR011545">
    <property type="entry name" value="DEAD/DEAH_box_helicase_dom"/>
</dbReference>
<keyword evidence="4" id="KW-0378">Hydrolase</keyword>
<organism evidence="14 15">
    <name type="scientific">Helobdella robusta</name>
    <name type="common">Californian leech</name>
    <dbReference type="NCBI Taxonomy" id="6412"/>
    <lineage>
        <taxon>Eukaryota</taxon>
        <taxon>Metazoa</taxon>
        <taxon>Spiralia</taxon>
        <taxon>Lophotrochozoa</taxon>
        <taxon>Annelida</taxon>
        <taxon>Clitellata</taxon>
        <taxon>Hirudinea</taxon>
        <taxon>Rhynchobdellida</taxon>
        <taxon>Glossiphoniidae</taxon>
        <taxon>Helobdella</taxon>
    </lineage>
</organism>
<reference evidence="15" key="1">
    <citation type="submission" date="2012-12" db="EMBL/GenBank/DDBJ databases">
        <authorList>
            <person name="Hellsten U."/>
            <person name="Grimwood J."/>
            <person name="Chapman J.A."/>
            <person name="Shapiro H."/>
            <person name="Aerts A."/>
            <person name="Otillar R.P."/>
            <person name="Terry A.Y."/>
            <person name="Boore J.L."/>
            <person name="Simakov O."/>
            <person name="Marletaz F."/>
            <person name="Cho S.-J."/>
            <person name="Edsinger-Gonzales E."/>
            <person name="Havlak P."/>
            <person name="Kuo D.-H."/>
            <person name="Larsson T."/>
            <person name="Lv J."/>
            <person name="Arendt D."/>
            <person name="Savage R."/>
            <person name="Osoegawa K."/>
            <person name="de Jong P."/>
            <person name="Lindberg D.R."/>
            <person name="Seaver E.C."/>
            <person name="Weisblat D.A."/>
            <person name="Putnam N.H."/>
            <person name="Grigoriev I.V."/>
            <person name="Rokhsar D.S."/>
        </authorList>
    </citation>
    <scope>NUCLEOTIDE SEQUENCE</scope>
</reference>
<dbReference type="EMBL" id="AMQM01005682">
    <property type="status" value="NOT_ANNOTATED_CDS"/>
    <property type="molecule type" value="Genomic_DNA"/>
</dbReference>
<evidence type="ECO:0000313" key="13">
    <source>
        <dbReference type="EMBL" id="ESN99708.1"/>
    </source>
</evidence>
<comment type="subcellular location">
    <subcellularLocation>
        <location evidence="1">Nucleus</location>
    </subcellularLocation>
</comment>
<dbReference type="KEGG" id="hro:HELRODRAFT_83915"/>
<dbReference type="SUPFAM" id="SSF52540">
    <property type="entry name" value="P-loop containing nucleoside triphosphate hydrolases"/>
    <property type="match status" value="1"/>
</dbReference>
<keyword evidence="3" id="KW-0547">Nucleotide-binding</keyword>
<dbReference type="SMART" id="SM00487">
    <property type="entry name" value="DEXDc"/>
    <property type="match status" value="1"/>
</dbReference>
<dbReference type="InterPro" id="IPR014014">
    <property type="entry name" value="RNA_helicase_DEAD_Q_motif"/>
</dbReference>
<keyword evidence="15" id="KW-1185">Reference proteome</keyword>
<dbReference type="STRING" id="6412.T1G5B8"/>
<dbReference type="GO" id="GO:0016787">
    <property type="term" value="F:hydrolase activity"/>
    <property type="evidence" value="ECO:0007669"/>
    <property type="project" value="UniProtKB-KW"/>
</dbReference>